<dbReference type="PROSITE" id="PS51450">
    <property type="entry name" value="LRR"/>
    <property type="match status" value="3"/>
</dbReference>
<evidence type="ECO:0000259" key="3">
    <source>
        <dbReference type="Pfam" id="PF00791"/>
    </source>
</evidence>
<keyword evidence="1" id="KW-0433">Leucine-rich repeat</keyword>
<dbReference type="InterPro" id="IPR003591">
    <property type="entry name" value="Leu-rich_rpt_typical-subtyp"/>
</dbReference>
<evidence type="ECO:0000256" key="2">
    <source>
        <dbReference type="ARBA" id="ARBA00022737"/>
    </source>
</evidence>
<dbReference type="Pfam" id="PF00791">
    <property type="entry name" value="ZU5"/>
    <property type="match status" value="1"/>
</dbReference>
<organism evidence="5 6">
    <name type="scientific">Sinanodonta woodiana</name>
    <name type="common">Chinese pond mussel</name>
    <name type="synonym">Anodonta woodiana</name>
    <dbReference type="NCBI Taxonomy" id="1069815"/>
    <lineage>
        <taxon>Eukaryota</taxon>
        <taxon>Metazoa</taxon>
        <taxon>Spiralia</taxon>
        <taxon>Lophotrochozoa</taxon>
        <taxon>Mollusca</taxon>
        <taxon>Bivalvia</taxon>
        <taxon>Autobranchia</taxon>
        <taxon>Heteroconchia</taxon>
        <taxon>Palaeoheterodonta</taxon>
        <taxon>Unionida</taxon>
        <taxon>Unionoidea</taxon>
        <taxon>Unionidae</taxon>
        <taxon>Unioninae</taxon>
        <taxon>Sinanodonta</taxon>
    </lineage>
</organism>
<dbReference type="SMART" id="SM00364">
    <property type="entry name" value="LRR_BAC"/>
    <property type="match status" value="9"/>
</dbReference>
<accession>A0ABD3Y3H0</accession>
<evidence type="ECO:0000313" key="5">
    <source>
        <dbReference type="EMBL" id="KAL3892333.1"/>
    </source>
</evidence>
<dbReference type="PANTHER" id="PTHR48051:SF1">
    <property type="entry name" value="RAS SUPPRESSOR PROTEIN 1"/>
    <property type="match status" value="1"/>
</dbReference>
<dbReference type="AlphaFoldDB" id="A0ABD3Y3H0"/>
<dbReference type="InterPro" id="IPR032675">
    <property type="entry name" value="LRR_dom_sf"/>
</dbReference>
<gene>
    <name evidence="5" type="ORF">ACJMK2_004549</name>
</gene>
<proteinExistence type="predicted"/>
<dbReference type="PANTHER" id="PTHR48051">
    <property type="match status" value="1"/>
</dbReference>
<protein>
    <submittedName>
        <fullName evidence="5">Uncharacterized protein</fullName>
    </submittedName>
</protein>
<dbReference type="EMBL" id="JBJQND010000001">
    <property type="protein sequence ID" value="KAL3892333.1"/>
    <property type="molecule type" value="Genomic_DNA"/>
</dbReference>
<dbReference type="Gene3D" id="3.80.10.10">
    <property type="entry name" value="Ribonuclease Inhibitor"/>
    <property type="match status" value="3"/>
</dbReference>
<dbReference type="Gene3D" id="2.60.220.30">
    <property type="match status" value="1"/>
</dbReference>
<dbReference type="InterPro" id="IPR001611">
    <property type="entry name" value="Leu-rich_rpt"/>
</dbReference>
<dbReference type="SUPFAM" id="SSF52047">
    <property type="entry name" value="RNI-like"/>
    <property type="match status" value="1"/>
</dbReference>
<evidence type="ECO:0000256" key="1">
    <source>
        <dbReference type="ARBA" id="ARBA00022614"/>
    </source>
</evidence>
<dbReference type="SMART" id="SM00369">
    <property type="entry name" value="LRR_TYP"/>
    <property type="match status" value="11"/>
</dbReference>
<keyword evidence="2" id="KW-0677">Repeat</keyword>
<evidence type="ECO:0000313" key="6">
    <source>
        <dbReference type="Proteomes" id="UP001634394"/>
    </source>
</evidence>
<dbReference type="Proteomes" id="UP001634394">
    <property type="component" value="Unassembled WGS sequence"/>
</dbReference>
<evidence type="ECO:0000259" key="4">
    <source>
        <dbReference type="Pfam" id="PF23598"/>
    </source>
</evidence>
<sequence length="735" mass="84110">MSKSSRSSGYRSYTARSCFPDSVPYYNNRENAETQHSELCIHVSINRQGYTELNLNNQGLAVFPNQIFSLTRLEVLKISGNELNEIPLAITRLRSLRQLHLEENFLTFLPETLCNCRHLQELNLTRNRLRSLPTNILMLTNLRVLRLGQNHFECLPHEMGFLENLRVLDLHGNRLWYMTFSIAKLQKLKQINLANNRFEHVPIPVCRLTALKCMNLRGNCLTSLIQDIEHVKNLQELNLSNNRFKDFPPEICKLRNLMYLNLSGNKLKELPPTITSLKNLKVLHAQGNCIEFLPDSFQNLQYLNISKNNLYNFSVANMTRLKYVNANGNYLENIPLGTSSLARIEHIHLNRNRIQDVSPDIAMLKKLRTFDLGNNLLTRVPTVLKKLPKLDFFNIKGNKINENISFVRRPDIPPKRFHQQKEHRQKLPNDTKLRQKRWRSQRNYQSRFYLPEKVSLNDEGYKMWDSAKSDLLENGLSQSHLYSSSNSSSLSKNGTMETQDMSLVRTMINSSHISAHEAAILSEEDDDDVFSSDLPLKITDYKLLGICNQVEMLLNKQLLQPVLSLKGHDTGKSFSMMSIVKTPSGLWRLSDDHENDVPGITTSTSESFTITHKGGKMTSSVDPNVTVVIPPGALSKTVHARMKIVNVEDSKLQQICHDNKIIRNIISLGPIILLKMEQETNLTQQAVITIPVPTSDKKGHLYLLTIMEDNSCIPSSSGYRLNSNYIEIHTWNITG</sequence>
<name>A0ABD3Y3H0_SINWO</name>
<dbReference type="InterPro" id="IPR055414">
    <property type="entry name" value="LRR_R13L4/SHOC2-like"/>
</dbReference>
<comment type="caution">
    <text evidence="5">The sequence shown here is derived from an EMBL/GenBank/DDBJ whole genome shotgun (WGS) entry which is preliminary data.</text>
</comment>
<dbReference type="InterPro" id="IPR050216">
    <property type="entry name" value="LRR_domain-containing"/>
</dbReference>
<dbReference type="Pfam" id="PF23598">
    <property type="entry name" value="LRR_14"/>
    <property type="match status" value="1"/>
</dbReference>
<feature type="domain" description="Disease resistance R13L4/SHOC-2-like LRR" evidence="4">
    <location>
        <begin position="226"/>
        <end position="304"/>
    </location>
</feature>
<reference evidence="5 6" key="1">
    <citation type="submission" date="2024-11" db="EMBL/GenBank/DDBJ databases">
        <title>Chromosome-level genome assembly of the freshwater bivalve Anodonta woodiana.</title>
        <authorList>
            <person name="Chen X."/>
        </authorList>
    </citation>
    <scope>NUCLEOTIDE SEQUENCE [LARGE SCALE GENOMIC DNA]</scope>
    <source>
        <strain evidence="5">MN2024</strain>
        <tissue evidence="5">Gills</tissue>
    </source>
</reference>
<feature type="domain" description="ZU5" evidence="3">
    <location>
        <begin position="607"/>
        <end position="691"/>
    </location>
</feature>
<dbReference type="InterPro" id="IPR000906">
    <property type="entry name" value="ZU5_dom"/>
</dbReference>
<dbReference type="Pfam" id="PF13855">
    <property type="entry name" value="LRR_8"/>
    <property type="match status" value="3"/>
</dbReference>
<keyword evidence="6" id="KW-1185">Reference proteome</keyword>